<dbReference type="Proteomes" id="UP001169006">
    <property type="component" value="Unassembled WGS sequence"/>
</dbReference>
<gene>
    <name evidence="2" type="ORF">Q2T52_03430</name>
</gene>
<comment type="caution">
    <text evidence="2">The sequence shown here is derived from an EMBL/GenBank/DDBJ whole genome shotgun (WGS) entry which is preliminary data.</text>
</comment>
<dbReference type="RefSeq" id="WP_302075266.1">
    <property type="nucleotide sequence ID" value="NZ_JAUKWQ010000001.1"/>
</dbReference>
<dbReference type="Pfam" id="PF06078">
    <property type="entry name" value="DUF937"/>
    <property type="match status" value="1"/>
</dbReference>
<protein>
    <submittedName>
        <fullName evidence="2">DUF937 domain-containing protein</fullName>
    </submittedName>
</protein>
<evidence type="ECO:0000313" key="3">
    <source>
        <dbReference type="Proteomes" id="UP001169006"/>
    </source>
</evidence>
<organism evidence="2 3">
    <name type="scientific">Rhizobium oryzicola</name>
    <dbReference type="NCBI Taxonomy" id="1232668"/>
    <lineage>
        <taxon>Bacteria</taxon>
        <taxon>Pseudomonadati</taxon>
        <taxon>Pseudomonadota</taxon>
        <taxon>Alphaproteobacteria</taxon>
        <taxon>Hyphomicrobiales</taxon>
        <taxon>Rhizobiaceae</taxon>
        <taxon>Rhizobium/Agrobacterium group</taxon>
        <taxon>Rhizobium</taxon>
    </lineage>
</organism>
<name>A0ABT8STR3_9HYPH</name>
<keyword evidence="3" id="KW-1185">Reference proteome</keyword>
<feature type="compositionally biased region" description="Low complexity" evidence="1">
    <location>
        <begin position="223"/>
        <end position="238"/>
    </location>
</feature>
<proteinExistence type="predicted"/>
<feature type="compositionally biased region" description="Basic and acidic residues" evidence="1">
    <location>
        <begin position="239"/>
        <end position="249"/>
    </location>
</feature>
<dbReference type="EMBL" id="JAUKWQ010000001">
    <property type="protein sequence ID" value="MDO1581137.1"/>
    <property type="molecule type" value="Genomic_DNA"/>
</dbReference>
<feature type="region of interest" description="Disordered" evidence="1">
    <location>
        <begin position="223"/>
        <end position="255"/>
    </location>
</feature>
<accession>A0ABT8STR3</accession>
<reference evidence="2" key="2">
    <citation type="submission" date="2023-07" db="EMBL/GenBank/DDBJ databases">
        <authorList>
            <person name="Sun H."/>
        </authorList>
    </citation>
    <scope>NUCLEOTIDE SEQUENCE</scope>
    <source>
        <strain evidence="2">05753</strain>
    </source>
</reference>
<reference evidence="2" key="1">
    <citation type="journal article" date="2015" name="Int. J. Syst. Evol. Microbiol.">
        <title>Rhizobium oryzicola sp. nov., potential plant-growth-promoting endophytic bacteria isolated from rice roots.</title>
        <authorList>
            <person name="Zhang X.X."/>
            <person name="Gao J.S."/>
            <person name="Cao Y.H."/>
            <person name="Sheirdil R.A."/>
            <person name="Wang X.C."/>
            <person name="Zhang L."/>
        </authorList>
    </citation>
    <scope>NUCLEOTIDE SEQUENCE</scope>
    <source>
        <strain evidence="2">05753</strain>
    </source>
</reference>
<dbReference type="InterPro" id="IPR009282">
    <property type="entry name" value="DUF937"/>
</dbReference>
<evidence type="ECO:0000256" key="1">
    <source>
        <dbReference type="SAM" id="MobiDB-lite"/>
    </source>
</evidence>
<evidence type="ECO:0000313" key="2">
    <source>
        <dbReference type="EMBL" id="MDO1581137.1"/>
    </source>
</evidence>
<sequence length="295" mass="32129">MLPLFEMMLRAQNGAAMDALAKQFNLAQEQTAQAMAALLPAFSSGFKRTSSNPYDLTSLMSAVYSGAYGKYFEDVSKAFTPQGIADGNAVIEKLFGSSEVTKAVAEQAAQITGIGQDILRQMMPAVADTIMGGLFKQMTGQMKDSPFSADGMEKMQRQWLEAIGFAPRKPSPQPDPFDNPMFQAMWSMWGLEKPKAPEPAANPFLDNPFTKAFQEMMAKSMAAMTPAAAPEAKPTPQAKPEEVKDEAAPKPDLSQFQSVLNSMFDSGVEAQKAYQKNMEAIFESYLKTTSPQPSP</sequence>